<dbReference type="InterPro" id="IPR023394">
    <property type="entry name" value="Sec7_C_sf"/>
</dbReference>
<dbReference type="PANTHER" id="PTHR10663:SF402">
    <property type="entry name" value="MIP16918P"/>
    <property type="match status" value="1"/>
</dbReference>
<protein>
    <recommendedName>
        <fullName evidence="2">SEC7 domain-containing protein</fullName>
    </recommendedName>
</protein>
<dbReference type="PROSITE" id="PS50190">
    <property type="entry name" value="SEC7"/>
    <property type="match status" value="1"/>
</dbReference>
<dbReference type="Pfam" id="PF01369">
    <property type="entry name" value="Sec7"/>
    <property type="match status" value="1"/>
</dbReference>
<evidence type="ECO:0000256" key="1">
    <source>
        <dbReference type="SAM" id="MobiDB-lite"/>
    </source>
</evidence>
<gene>
    <name evidence="3" type="ORF">NTEN_LOCUS23939</name>
</gene>
<feature type="region of interest" description="Disordered" evidence="1">
    <location>
        <begin position="44"/>
        <end position="75"/>
    </location>
</feature>
<dbReference type="EMBL" id="CADCXU010035248">
    <property type="protein sequence ID" value="CAB0020348.1"/>
    <property type="molecule type" value="Genomic_DNA"/>
</dbReference>
<feature type="non-terminal residue" evidence="3">
    <location>
        <position position="1"/>
    </location>
</feature>
<feature type="domain" description="SEC7" evidence="2">
    <location>
        <begin position="93"/>
        <end position="133"/>
    </location>
</feature>
<dbReference type="Proteomes" id="UP000479000">
    <property type="component" value="Unassembled WGS sequence"/>
</dbReference>
<dbReference type="SUPFAM" id="SSF48425">
    <property type="entry name" value="Sec7 domain"/>
    <property type="match status" value="1"/>
</dbReference>
<organism evidence="3 4">
    <name type="scientific">Nesidiocoris tenuis</name>
    <dbReference type="NCBI Taxonomy" id="355587"/>
    <lineage>
        <taxon>Eukaryota</taxon>
        <taxon>Metazoa</taxon>
        <taxon>Ecdysozoa</taxon>
        <taxon>Arthropoda</taxon>
        <taxon>Hexapoda</taxon>
        <taxon>Insecta</taxon>
        <taxon>Pterygota</taxon>
        <taxon>Neoptera</taxon>
        <taxon>Paraneoptera</taxon>
        <taxon>Hemiptera</taxon>
        <taxon>Heteroptera</taxon>
        <taxon>Panheteroptera</taxon>
        <taxon>Cimicomorpha</taxon>
        <taxon>Miridae</taxon>
        <taxon>Dicyphina</taxon>
        <taxon>Nesidiocoris</taxon>
    </lineage>
</organism>
<evidence type="ECO:0000313" key="4">
    <source>
        <dbReference type="Proteomes" id="UP000479000"/>
    </source>
</evidence>
<dbReference type="OrthoDB" id="430364at2759"/>
<dbReference type="PANTHER" id="PTHR10663">
    <property type="entry name" value="GUANYL-NUCLEOTIDE EXCHANGE FACTOR"/>
    <property type="match status" value="1"/>
</dbReference>
<evidence type="ECO:0000259" key="2">
    <source>
        <dbReference type="PROSITE" id="PS50190"/>
    </source>
</evidence>
<dbReference type="AlphaFoldDB" id="A0A6H5HQN3"/>
<sequence>KTIRGRSRCPSAERSSTWIPKKVSSTWWSTGFCKRRKRTWPPSCTKAKVSTKPPSATTSARGTSSTRKYSKPSSTFTTSRISYSYKPSDFFCSTFRQFLWSFRLPGEAQKIDRMMECFAQRYCQLNPNIFTNTGP</sequence>
<accession>A0A6H5HQN3</accession>
<proteinExistence type="predicted"/>
<dbReference type="Gene3D" id="1.10.1000.11">
    <property type="entry name" value="Arf Nucleotide-binding Site Opener,domain 2"/>
    <property type="match status" value="1"/>
</dbReference>
<dbReference type="InterPro" id="IPR035999">
    <property type="entry name" value="Sec7_dom_sf"/>
</dbReference>
<name>A0A6H5HQN3_9HEMI</name>
<reference evidence="3 4" key="1">
    <citation type="submission" date="2020-02" db="EMBL/GenBank/DDBJ databases">
        <authorList>
            <person name="Ferguson B K."/>
        </authorList>
    </citation>
    <scope>NUCLEOTIDE SEQUENCE [LARGE SCALE GENOMIC DNA]</scope>
</reference>
<dbReference type="GO" id="GO:0005085">
    <property type="term" value="F:guanyl-nucleotide exchange factor activity"/>
    <property type="evidence" value="ECO:0007669"/>
    <property type="project" value="InterPro"/>
</dbReference>
<keyword evidence="4" id="KW-1185">Reference proteome</keyword>
<dbReference type="GO" id="GO:0032012">
    <property type="term" value="P:regulation of ARF protein signal transduction"/>
    <property type="evidence" value="ECO:0007669"/>
    <property type="project" value="InterPro"/>
</dbReference>
<evidence type="ECO:0000313" key="3">
    <source>
        <dbReference type="EMBL" id="CAB0020348.1"/>
    </source>
</evidence>
<feature type="compositionally biased region" description="Low complexity" evidence="1">
    <location>
        <begin position="55"/>
        <end position="67"/>
    </location>
</feature>
<dbReference type="InterPro" id="IPR000904">
    <property type="entry name" value="Sec7_dom"/>
</dbReference>